<dbReference type="InterPro" id="IPR001565">
    <property type="entry name" value="Synaptotagmin"/>
</dbReference>
<dbReference type="GO" id="GO:0005509">
    <property type="term" value="F:calcium ion binding"/>
    <property type="evidence" value="ECO:0007669"/>
    <property type="project" value="TreeGrafter"/>
</dbReference>
<keyword evidence="1" id="KW-0677">Repeat</keyword>
<dbReference type="SUPFAM" id="SSF49562">
    <property type="entry name" value="C2 domain (Calcium/lipid-binding domain, CaLB)"/>
    <property type="match status" value="1"/>
</dbReference>
<dbReference type="PROSITE" id="PS50004">
    <property type="entry name" value="C2"/>
    <property type="match status" value="1"/>
</dbReference>
<dbReference type="Pfam" id="PF00168">
    <property type="entry name" value="C2"/>
    <property type="match status" value="1"/>
</dbReference>
<dbReference type="Proteomes" id="UP001153636">
    <property type="component" value="Chromosome 3"/>
</dbReference>
<dbReference type="Gene3D" id="2.60.40.150">
    <property type="entry name" value="C2 domain"/>
    <property type="match status" value="1"/>
</dbReference>
<evidence type="ECO:0000313" key="4">
    <source>
        <dbReference type="Proteomes" id="UP001153636"/>
    </source>
</evidence>
<dbReference type="InterPro" id="IPR000008">
    <property type="entry name" value="C2_dom"/>
</dbReference>
<accession>A0A9P0CV59</accession>
<dbReference type="GO" id="GO:0001786">
    <property type="term" value="F:phosphatidylserine binding"/>
    <property type="evidence" value="ECO:0007669"/>
    <property type="project" value="TreeGrafter"/>
</dbReference>
<dbReference type="FunFam" id="2.60.40.150:FF:000005">
    <property type="entry name" value="Synaptotagmin 6"/>
    <property type="match status" value="1"/>
</dbReference>
<sequence>MICLCYLPKAGRLTITIIKGHNLKAMDITGKSDPYVKVYLLCQGKRIRKKKTSVKYNTLCPVYNEALVFDVPEENINDVSLVVKVIDYDRIGLNELMGCIIIGPTFIGKGRDHWTEMLDNPRRPVAQWYPLVESIPANVPPLKDGSISLSCLNSR</sequence>
<gene>
    <name evidence="3" type="ORF">PSYICH_LOCUS9447</name>
</gene>
<dbReference type="GO" id="GO:0017156">
    <property type="term" value="P:calcium-ion regulated exocytosis"/>
    <property type="evidence" value="ECO:0007669"/>
    <property type="project" value="TreeGrafter"/>
</dbReference>
<dbReference type="CDD" id="cd08403">
    <property type="entry name" value="C2B_Synaptotagmin-3-5-6-9-10"/>
    <property type="match status" value="1"/>
</dbReference>
<dbReference type="GO" id="GO:0030276">
    <property type="term" value="F:clathrin binding"/>
    <property type="evidence" value="ECO:0007669"/>
    <property type="project" value="TreeGrafter"/>
</dbReference>
<organism evidence="3 4">
    <name type="scientific">Psylliodes chrysocephalus</name>
    <dbReference type="NCBI Taxonomy" id="3402493"/>
    <lineage>
        <taxon>Eukaryota</taxon>
        <taxon>Metazoa</taxon>
        <taxon>Ecdysozoa</taxon>
        <taxon>Arthropoda</taxon>
        <taxon>Hexapoda</taxon>
        <taxon>Insecta</taxon>
        <taxon>Pterygota</taxon>
        <taxon>Neoptera</taxon>
        <taxon>Endopterygota</taxon>
        <taxon>Coleoptera</taxon>
        <taxon>Polyphaga</taxon>
        <taxon>Cucujiformia</taxon>
        <taxon>Chrysomeloidea</taxon>
        <taxon>Chrysomelidae</taxon>
        <taxon>Galerucinae</taxon>
        <taxon>Alticini</taxon>
        <taxon>Psylliodes</taxon>
    </lineage>
</organism>
<evidence type="ECO:0000259" key="2">
    <source>
        <dbReference type="PROSITE" id="PS50004"/>
    </source>
</evidence>
<dbReference type="GO" id="GO:0000149">
    <property type="term" value="F:SNARE binding"/>
    <property type="evidence" value="ECO:0007669"/>
    <property type="project" value="TreeGrafter"/>
</dbReference>
<dbReference type="PANTHER" id="PTHR10024:SF374">
    <property type="entry name" value="C2 DOMAIN-CONTAINING PROTEIN"/>
    <property type="match status" value="1"/>
</dbReference>
<dbReference type="GO" id="GO:0005886">
    <property type="term" value="C:plasma membrane"/>
    <property type="evidence" value="ECO:0007669"/>
    <property type="project" value="TreeGrafter"/>
</dbReference>
<reference evidence="3" key="1">
    <citation type="submission" date="2022-01" db="EMBL/GenBank/DDBJ databases">
        <authorList>
            <person name="King R."/>
        </authorList>
    </citation>
    <scope>NUCLEOTIDE SEQUENCE</scope>
</reference>
<dbReference type="AlphaFoldDB" id="A0A9P0CV59"/>
<dbReference type="SMART" id="SM00239">
    <property type="entry name" value="C2"/>
    <property type="match status" value="1"/>
</dbReference>
<dbReference type="OrthoDB" id="67700at2759"/>
<feature type="domain" description="C2" evidence="2">
    <location>
        <begin position="1"/>
        <end position="129"/>
    </location>
</feature>
<dbReference type="InterPro" id="IPR035892">
    <property type="entry name" value="C2_domain_sf"/>
</dbReference>
<evidence type="ECO:0000313" key="3">
    <source>
        <dbReference type="EMBL" id="CAH1108826.1"/>
    </source>
</evidence>
<dbReference type="PRINTS" id="PR00399">
    <property type="entry name" value="SYNAPTOTAGMN"/>
</dbReference>
<protein>
    <recommendedName>
        <fullName evidence="2">C2 domain-containing protein</fullName>
    </recommendedName>
</protein>
<dbReference type="PANTHER" id="PTHR10024">
    <property type="entry name" value="SYNAPTOTAGMIN"/>
    <property type="match status" value="1"/>
</dbReference>
<dbReference type="EMBL" id="OV651815">
    <property type="protein sequence ID" value="CAH1108826.1"/>
    <property type="molecule type" value="Genomic_DNA"/>
</dbReference>
<name>A0A9P0CV59_9CUCU</name>
<dbReference type="GO" id="GO:0005544">
    <property type="term" value="F:calcium-dependent phospholipid binding"/>
    <property type="evidence" value="ECO:0007669"/>
    <property type="project" value="TreeGrafter"/>
</dbReference>
<dbReference type="GO" id="GO:0070382">
    <property type="term" value="C:exocytic vesicle"/>
    <property type="evidence" value="ECO:0007669"/>
    <property type="project" value="TreeGrafter"/>
</dbReference>
<keyword evidence="4" id="KW-1185">Reference proteome</keyword>
<dbReference type="PRINTS" id="PR00360">
    <property type="entry name" value="C2DOMAIN"/>
</dbReference>
<evidence type="ECO:0000256" key="1">
    <source>
        <dbReference type="ARBA" id="ARBA00022737"/>
    </source>
</evidence>
<proteinExistence type="predicted"/>